<protein>
    <submittedName>
        <fullName evidence="1">Uncharacterized protein</fullName>
    </submittedName>
</protein>
<accession>A0A5J4UQZ6</accession>
<name>A0A5J4UQZ6_9EUKA</name>
<organism evidence="1 2">
    <name type="scientific">Streblomastix strix</name>
    <dbReference type="NCBI Taxonomy" id="222440"/>
    <lineage>
        <taxon>Eukaryota</taxon>
        <taxon>Metamonada</taxon>
        <taxon>Preaxostyla</taxon>
        <taxon>Oxymonadida</taxon>
        <taxon>Streblomastigidae</taxon>
        <taxon>Streblomastix</taxon>
    </lineage>
</organism>
<dbReference type="Proteomes" id="UP000324800">
    <property type="component" value="Unassembled WGS sequence"/>
</dbReference>
<comment type="caution">
    <text evidence="1">The sequence shown here is derived from an EMBL/GenBank/DDBJ whole genome shotgun (WGS) entry which is preliminary data.</text>
</comment>
<gene>
    <name evidence="1" type="ORF">EZS28_031606</name>
</gene>
<sequence length="152" mass="16502">MYPPYNGPSIRHATMTKFRASDASEAEVNAFSRHILTSTVADAFYFRLVQGDLGILLINISGIEYVQNVWAFSQKSTISRKKPVIPDKCTSITATSPEVDCACPSDPALSELGPRKDTVCKPSTGKDATESIRAILNLIVTVILIPALANIF</sequence>
<proteinExistence type="predicted"/>
<dbReference type="EMBL" id="SNRW01013222">
    <property type="protein sequence ID" value="KAA6372868.1"/>
    <property type="molecule type" value="Genomic_DNA"/>
</dbReference>
<dbReference type="AlphaFoldDB" id="A0A5J4UQZ6"/>
<evidence type="ECO:0000313" key="1">
    <source>
        <dbReference type="EMBL" id="KAA6372868.1"/>
    </source>
</evidence>
<evidence type="ECO:0000313" key="2">
    <source>
        <dbReference type="Proteomes" id="UP000324800"/>
    </source>
</evidence>
<reference evidence="1 2" key="1">
    <citation type="submission" date="2019-03" db="EMBL/GenBank/DDBJ databases">
        <title>Single cell metagenomics reveals metabolic interactions within the superorganism composed of flagellate Streblomastix strix and complex community of Bacteroidetes bacteria on its surface.</title>
        <authorList>
            <person name="Treitli S.C."/>
            <person name="Kolisko M."/>
            <person name="Husnik F."/>
            <person name="Keeling P."/>
            <person name="Hampl V."/>
        </authorList>
    </citation>
    <scope>NUCLEOTIDE SEQUENCE [LARGE SCALE GENOMIC DNA]</scope>
    <source>
        <strain evidence="1">ST1C</strain>
    </source>
</reference>